<evidence type="ECO:0000313" key="6">
    <source>
        <dbReference type="Proteomes" id="UP000466535"/>
    </source>
</evidence>
<dbReference type="GO" id="GO:0046279">
    <property type="term" value="P:3,4-dihydroxybenzoate biosynthetic process"/>
    <property type="evidence" value="ECO:0007669"/>
    <property type="project" value="UniProtKB-ARBA"/>
</dbReference>
<dbReference type="GO" id="GO:0009423">
    <property type="term" value="P:chorismate biosynthetic process"/>
    <property type="evidence" value="ECO:0007669"/>
    <property type="project" value="UniProtKB-UniRule"/>
</dbReference>
<name>A0A6B0T6F2_9EURY</name>
<feature type="active site" description="Schiff-base intermediate with substrate" evidence="4">
    <location>
        <position position="143"/>
    </location>
</feature>
<dbReference type="SUPFAM" id="SSF51569">
    <property type="entry name" value="Aldolase"/>
    <property type="match status" value="1"/>
</dbReference>
<feature type="active site" description="Proton donor/acceptor" evidence="4">
    <location>
        <position position="117"/>
    </location>
</feature>
<dbReference type="GO" id="GO:0008652">
    <property type="term" value="P:amino acid biosynthetic process"/>
    <property type="evidence" value="ECO:0007669"/>
    <property type="project" value="UniProtKB-KW"/>
</dbReference>
<accession>A0A6B0T6F2</accession>
<dbReference type="InterPro" id="IPR050146">
    <property type="entry name" value="Type-I_3-dehydroquinase"/>
</dbReference>
<feature type="binding site" evidence="4">
    <location>
        <position position="58"/>
    </location>
    <ligand>
        <name>3-dehydroquinate</name>
        <dbReference type="ChEBI" id="CHEBI:32364"/>
    </ligand>
</feature>
<dbReference type="Gene3D" id="3.20.20.70">
    <property type="entry name" value="Aldolase class I"/>
    <property type="match status" value="1"/>
</dbReference>
<dbReference type="OrthoDB" id="34329at2157"/>
<dbReference type="EMBL" id="WUUT01000002">
    <property type="protein sequence ID" value="MXR51153.1"/>
    <property type="molecule type" value="Genomic_DNA"/>
</dbReference>
<comment type="catalytic activity">
    <reaction evidence="1 4">
        <text>3-dehydroquinate = 3-dehydroshikimate + H2O</text>
        <dbReference type="Rhea" id="RHEA:21096"/>
        <dbReference type="ChEBI" id="CHEBI:15377"/>
        <dbReference type="ChEBI" id="CHEBI:16630"/>
        <dbReference type="ChEBI" id="CHEBI:32364"/>
        <dbReference type="EC" id="4.2.1.10"/>
    </reaction>
</comment>
<feature type="binding site" evidence="4">
    <location>
        <position position="209"/>
    </location>
    <ligand>
        <name>3-dehydroquinate</name>
        <dbReference type="ChEBI" id="CHEBI:32364"/>
    </ligand>
</feature>
<keyword evidence="4" id="KW-0057">Aromatic amino acid biosynthesis</keyword>
<dbReference type="CDD" id="cd00502">
    <property type="entry name" value="DHQase_I"/>
    <property type="match status" value="1"/>
</dbReference>
<dbReference type="PANTHER" id="PTHR43699:SF1">
    <property type="entry name" value="3-DEHYDROQUINATE DEHYDRATASE"/>
    <property type="match status" value="1"/>
</dbReference>
<dbReference type="RefSeq" id="WP_159763302.1">
    <property type="nucleotide sequence ID" value="NZ_WUUT01000002.1"/>
</dbReference>
<dbReference type="GO" id="GO:0009073">
    <property type="term" value="P:aromatic amino acid family biosynthetic process"/>
    <property type="evidence" value="ECO:0007669"/>
    <property type="project" value="UniProtKB-KW"/>
</dbReference>
<dbReference type="AlphaFoldDB" id="A0A6B0T6F2"/>
<keyword evidence="3 4" id="KW-0704">Schiff base</keyword>
<comment type="caution">
    <text evidence="4">Lacks conserved residue(s) required for the propagation of feature annotation.</text>
</comment>
<protein>
    <recommendedName>
        <fullName evidence="4">3-dehydroquinate dehydratase</fullName>
        <shortName evidence="4">3-dehydroquinase</shortName>
        <ecNumber evidence="4">4.2.1.10</ecNumber>
    </recommendedName>
    <alternativeName>
        <fullName evidence="4">Type I DHQase</fullName>
    </alternativeName>
    <alternativeName>
        <fullName evidence="4">Type I dehydroquinase</fullName>
        <shortName evidence="4">DHQ1</shortName>
    </alternativeName>
</protein>
<dbReference type="PANTHER" id="PTHR43699">
    <property type="entry name" value="3-DEHYDROQUINATE DEHYDRATASE"/>
    <property type="match status" value="1"/>
</dbReference>
<gene>
    <name evidence="4" type="primary">aroD</name>
    <name evidence="5" type="ORF">GRX03_05970</name>
</gene>
<comment type="caution">
    <text evidence="5">The sequence shown here is derived from an EMBL/GenBank/DDBJ whole genome shotgun (WGS) entry which is preliminary data.</text>
</comment>
<feature type="binding site" evidence="4">
    <location>
        <begin position="31"/>
        <end position="33"/>
    </location>
    <ligand>
        <name>3-dehydroquinate</name>
        <dbReference type="ChEBI" id="CHEBI:32364"/>
    </ligand>
</feature>
<comment type="similarity">
    <text evidence="4">Belongs to the type-I 3-dehydroquinase family.</text>
</comment>
<evidence type="ECO:0000256" key="1">
    <source>
        <dbReference type="ARBA" id="ARBA00001864"/>
    </source>
</evidence>
<dbReference type="HAMAP" id="MF_00214">
    <property type="entry name" value="AroD"/>
    <property type="match status" value="1"/>
</dbReference>
<keyword evidence="4" id="KW-0028">Amino-acid biosynthesis</keyword>
<comment type="pathway">
    <text evidence="4">Metabolic intermediate biosynthesis; chorismate biosynthesis; chorismate from D-erythrose 4-phosphate and phosphoenolpyruvate: step 3/7.</text>
</comment>
<evidence type="ECO:0000256" key="4">
    <source>
        <dbReference type="HAMAP-Rule" id="MF_00214"/>
    </source>
</evidence>
<evidence type="ECO:0000256" key="2">
    <source>
        <dbReference type="ARBA" id="ARBA00023239"/>
    </source>
</evidence>
<keyword evidence="6" id="KW-1185">Reference proteome</keyword>
<evidence type="ECO:0000313" key="5">
    <source>
        <dbReference type="EMBL" id="MXR51153.1"/>
    </source>
</evidence>
<organism evidence="5 6">
    <name type="scientific">Halovenus carboxidivorans</name>
    <dbReference type="NCBI Taxonomy" id="2692199"/>
    <lineage>
        <taxon>Archaea</taxon>
        <taxon>Methanobacteriati</taxon>
        <taxon>Methanobacteriota</taxon>
        <taxon>Stenosarchaea group</taxon>
        <taxon>Halobacteria</taxon>
        <taxon>Halobacteriales</taxon>
        <taxon>Haloarculaceae</taxon>
        <taxon>Halovenus</taxon>
    </lineage>
</organism>
<proteinExistence type="inferred from homology"/>
<dbReference type="Proteomes" id="UP000466535">
    <property type="component" value="Unassembled WGS sequence"/>
</dbReference>
<dbReference type="EC" id="4.2.1.10" evidence="4"/>
<dbReference type="UniPathway" id="UPA00053">
    <property type="reaction ID" value="UER00086"/>
</dbReference>
<dbReference type="GO" id="GO:0003855">
    <property type="term" value="F:3-dehydroquinate dehydratase activity"/>
    <property type="evidence" value="ECO:0007669"/>
    <property type="project" value="UniProtKB-UniRule"/>
</dbReference>
<keyword evidence="2 4" id="KW-0456">Lyase</keyword>
<sequence>MTLSFEEFVLAASTADLSEEPAAREAADAVEYRMDLAENGFEGLAAYDGDLPLIVTDRVEWEGGESPDTADRIDRLARAVDEPAVAAVDVELAAVEECAPVIEAAEGTDVSVIVSVHDFEVTPPREEFEAKLETACTHGDIGKLAVTAHSRSDVLDLLAATHELSQAGETVATMAMGEAGRHSRAVAPLYGSRIGYAPVDPDEATAPGQYHLERLRSLVEALQDDE</sequence>
<evidence type="ECO:0000256" key="3">
    <source>
        <dbReference type="ARBA" id="ARBA00023270"/>
    </source>
</evidence>
<dbReference type="InterPro" id="IPR013785">
    <property type="entry name" value="Aldolase_TIM"/>
</dbReference>
<feature type="binding site" evidence="4">
    <location>
        <position position="205"/>
    </location>
    <ligand>
        <name>3-dehydroquinate</name>
        <dbReference type="ChEBI" id="CHEBI:32364"/>
    </ligand>
</feature>
<comment type="subunit">
    <text evidence="4">Homodimer.</text>
</comment>
<reference evidence="5 6" key="1">
    <citation type="submission" date="2019-12" db="EMBL/GenBank/DDBJ databases">
        <title>Isolation and characterization of three novel carbon monoxide-oxidizing members of Halobacteria from salione crusts and soils.</title>
        <authorList>
            <person name="Myers M.R."/>
            <person name="King G.M."/>
        </authorList>
    </citation>
    <scope>NUCLEOTIDE SEQUENCE [LARGE SCALE GENOMIC DNA]</scope>
    <source>
        <strain evidence="5 6">WSH3</strain>
    </source>
</reference>
<dbReference type="InterPro" id="IPR001381">
    <property type="entry name" value="DHquinase_I"/>
</dbReference>
<comment type="function">
    <text evidence="4">Involved in the third step of the chorismate pathway, which leads to the biosynthesis of aromatic amino acids. Catalyzes the cis-dehydration of 3-dehydroquinate (DHQ) and introduces the first double bond of the aromatic ring to yield 3-dehydroshikimate.</text>
</comment>
<feature type="binding site" evidence="4">
    <location>
        <position position="184"/>
    </location>
    <ligand>
        <name>3-dehydroquinate</name>
        <dbReference type="ChEBI" id="CHEBI:32364"/>
    </ligand>
</feature>
<dbReference type="Pfam" id="PF01487">
    <property type="entry name" value="DHquinase_I"/>
    <property type="match status" value="1"/>
</dbReference>